<dbReference type="SUPFAM" id="SSF53067">
    <property type="entry name" value="Actin-like ATPase domain"/>
    <property type="match status" value="2"/>
</dbReference>
<dbReference type="InterPro" id="IPR018484">
    <property type="entry name" value="FGGY_N"/>
</dbReference>
<keyword evidence="2 4" id="KW-0808">Transferase</keyword>
<evidence type="ECO:0000259" key="6">
    <source>
        <dbReference type="Pfam" id="PF02782"/>
    </source>
</evidence>
<reference evidence="8" key="1">
    <citation type="journal article" date="2019" name="Int. J. Syst. Evol. Microbiol.">
        <title>The Global Catalogue of Microorganisms (GCM) 10K type strain sequencing project: providing services to taxonomists for standard genome sequencing and annotation.</title>
        <authorList>
            <consortium name="The Broad Institute Genomics Platform"/>
            <consortium name="The Broad Institute Genome Sequencing Center for Infectious Disease"/>
            <person name="Wu L."/>
            <person name="Ma J."/>
        </authorList>
    </citation>
    <scope>NUCLEOTIDE SEQUENCE [LARGE SCALE GENOMIC DNA]</scope>
    <source>
        <strain evidence="8">CCM 8903</strain>
    </source>
</reference>
<evidence type="ECO:0000256" key="3">
    <source>
        <dbReference type="ARBA" id="ARBA00022777"/>
    </source>
</evidence>
<dbReference type="Gene3D" id="3.30.420.40">
    <property type="match status" value="2"/>
</dbReference>
<evidence type="ECO:0000259" key="5">
    <source>
        <dbReference type="Pfam" id="PF00370"/>
    </source>
</evidence>
<dbReference type="InterPro" id="IPR000577">
    <property type="entry name" value="Carb_kinase_FGGY"/>
</dbReference>
<name>A0ABW4E2R8_9LACO</name>
<evidence type="ECO:0000313" key="7">
    <source>
        <dbReference type="EMBL" id="MFD1484224.1"/>
    </source>
</evidence>
<dbReference type="Pfam" id="PF00370">
    <property type="entry name" value="FGGY_N"/>
    <property type="match status" value="1"/>
</dbReference>
<evidence type="ECO:0000313" key="8">
    <source>
        <dbReference type="Proteomes" id="UP001597252"/>
    </source>
</evidence>
<dbReference type="Pfam" id="PF02782">
    <property type="entry name" value="FGGY_C"/>
    <property type="match status" value="1"/>
</dbReference>
<dbReference type="PROSITE" id="PS00445">
    <property type="entry name" value="FGGY_KINASES_2"/>
    <property type="match status" value="1"/>
</dbReference>
<feature type="domain" description="Carbohydrate kinase FGGY N-terminal" evidence="5">
    <location>
        <begin position="6"/>
        <end position="249"/>
    </location>
</feature>
<dbReference type="EMBL" id="JBHTON010000006">
    <property type="protein sequence ID" value="MFD1484224.1"/>
    <property type="molecule type" value="Genomic_DNA"/>
</dbReference>
<dbReference type="InterPro" id="IPR043129">
    <property type="entry name" value="ATPase_NBD"/>
</dbReference>
<comment type="similarity">
    <text evidence="1 4">Belongs to the FGGY kinase family.</text>
</comment>
<dbReference type="PANTHER" id="PTHR43095">
    <property type="entry name" value="SUGAR KINASE"/>
    <property type="match status" value="1"/>
</dbReference>
<keyword evidence="8" id="KW-1185">Reference proteome</keyword>
<dbReference type="InterPro" id="IPR050406">
    <property type="entry name" value="FGGY_Carb_Kinase"/>
</dbReference>
<dbReference type="PANTHER" id="PTHR43095:SF5">
    <property type="entry name" value="XYLULOSE KINASE"/>
    <property type="match status" value="1"/>
</dbReference>
<proteinExistence type="inferred from homology"/>
<dbReference type="PIRSF" id="PIRSF000538">
    <property type="entry name" value="GlpK"/>
    <property type="match status" value="1"/>
</dbReference>
<dbReference type="Proteomes" id="UP001597252">
    <property type="component" value="Unassembled WGS sequence"/>
</dbReference>
<dbReference type="CDD" id="cd07808">
    <property type="entry name" value="ASKHA_NBD_FGGY_EcXK-like"/>
    <property type="match status" value="1"/>
</dbReference>
<gene>
    <name evidence="7" type="ORF">ACFQ5J_03140</name>
</gene>
<comment type="caution">
    <text evidence="7">The sequence shown here is derived from an EMBL/GenBank/DDBJ whole genome shotgun (WGS) entry which is preliminary data.</text>
</comment>
<keyword evidence="3 4" id="KW-0418">Kinase</keyword>
<dbReference type="RefSeq" id="WP_125752183.1">
    <property type="nucleotide sequence ID" value="NZ_JBHTON010000006.1"/>
</dbReference>
<feature type="domain" description="Carbohydrate kinase FGGY C-terminal" evidence="6">
    <location>
        <begin position="288"/>
        <end position="452"/>
    </location>
</feature>
<accession>A0ABW4E2R8</accession>
<dbReference type="InterPro" id="IPR018483">
    <property type="entry name" value="Carb_kinase_FGGY_CS"/>
</dbReference>
<organism evidence="7 8">
    <name type="scientific">Lacticaseibacillus baoqingensis</name>
    <dbReference type="NCBI Taxonomy" id="2486013"/>
    <lineage>
        <taxon>Bacteria</taxon>
        <taxon>Bacillati</taxon>
        <taxon>Bacillota</taxon>
        <taxon>Bacilli</taxon>
        <taxon>Lactobacillales</taxon>
        <taxon>Lactobacillaceae</taxon>
        <taxon>Lacticaseibacillus</taxon>
    </lineage>
</organism>
<dbReference type="InterPro" id="IPR018485">
    <property type="entry name" value="FGGY_C"/>
</dbReference>
<protein>
    <submittedName>
        <fullName evidence="7">FGGY-family carbohydrate kinase</fullName>
    </submittedName>
</protein>
<evidence type="ECO:0000256" key="2">
    <source>
        <dbReference type="ARBA" id="ARBA00022679"/>
    </source>
</evidence>
<dbReference type="GO" id="GO:0016301">
    <property type="term" value="F:kinase activity"/>
    <property type="evidence" value="ECO:0007669"/>
    <property type="project" value="UniProtKB-KW"/>
</dbReference>
<evidence type="ECO:0000256" key="4">
    <source>
        <dbReference type="RuleBase" id="RU003733"/>
    </source>
</evidence>
<evidence type="ECO:0000256" key="1">
    <source>
        <dbReference type="ARBA" id="ARBA00009156"/>
    </source>
</evidence>
<sequence length="502" mass="53716">MDEELLVGIDIGTSSAKIAVFNHAGAVVEQDTGEYPTYYPAPGWAEQDPQDWWQVVCAALQRIAARKKIKLEAIKGIGIDGQSWSAIPMGADGTVLGRTPIWMDTRAQEICDRVRQTIGEERIFAVSGNAFYPTYSLPKILWLKENAPDTFAKTAQFLQSNSYLVYQLTGQYSQDLSQSYGLHFFNMQTGAYDAQLCADFGLSLALFPPLYQCDDVVGTVTPAAAAQTGLPAGIPVVAGGLDAACGALGVGVINAGQTQEQGGQAGGMSVCLDDYHADARLILSRHVVADKWLLQGGTVGGAGVARWFLRTLGQAETDAAANNGTNAYHELDITARDTPAGANGLLFLPYMAGERSPIWNAQAKGVYYGLDFAKTRGEIIRASYEGVAYSLAHNLKVAEAAGVQIDDLYAMGGAANSAFWMQIKADVTQRTIQIPAADHATTLGAALLAGVAVGMYPSYQAAVGALIQVKQTYHPRPETKAVYENGFNQYLALYDALKPMMV</sequence>